<feature type="region of interest" description="Disordered" evidence="1">
    <location>
        <begin position="123"/>
        <end position="157"/>
    </location>
</feature>
<evidence type="ECO:0000256" key="2">
    <source>
        <dbReference type="SAM" id="SignalP"/>
    </source>
</evidence>
<feature type="chain" id="PRO_5023091325" evidence="2">
    <location>
        <begin position="34"/>
        <end position="318"/>
    </location>
</feature>
<dbReference type="Pfam" id="PF08905">
    <property type="entry name" value="DUF1850"/>
    <property type="match status" value="1"/>
</dbReference>
<keyword evidence="2" id="KW-0732">Signal</keyword>
<organism evidence="3 4">
    <name type="scientific">Paroceanicella profunda</name>
    <dbReference type="NCBI Taxonomy" id="2579971"/>
    <lineage>
        <taxon>Bacteria</taxon>
        <taxon>Pseudomonadati</taxon>
        <taxon>Pseudomonadota</taxon>
        <taxon>Alphaproteobacteria</taxon>
        <taxon>Rhodobacterales</taxon>
        <taxon>Paracoccaceae</taxon>
        <taxon>Paroceanicella</taxon>
    </lineage>
</organism>
<evidence type="ECO:0000313" key="4">
    <source>
        <dbReference type="Proteomes" id="UP000305888"/>
    </source>
</evidence>
<protein>
    <submittedName>
        <fullName evidence="3">DUF1850 domain-containing protein</fullName>
    </submittedName>
</protein>
<dbReference type="AlphaFoldDB" id="A0A5B8FW01"/>
<evidence type="ECO:0000256" key="1">
    <source>
        <dbReference type="SAM" id="MobiDB-lite"/>
    </source>
</evidence>
<dbReference type="InterPro" id="IPR015001">
    <property type="entry name" value="DUF1850"/>
</dbReference>
<proteinExistence type="predicted"/>
<dbReference type="EMBL" id="CP040818">
    <property type="protein sequence ID" value="QDL90542.1"/>
    <property type="molecule type" value="Genomic_DNA"/>
</dbReference>
<evidence type="ECO:0000313" key="3">
    <source>
        <dbReference type="EMBL" id="QDL90542.1"/>
    </source>
</evidence>
<name>A0A5B8FW01_9RHOB</name>
<accession>A0A5B8FW01</accession>
<feature type="signal peptide" evidence="2">
    <location>
        <begin position="1"/>
        <end position="33"/>
    </location>
</feature>
<dbReference type="Proteomes" id="UP000305888">
    <property type="component" value="Chromosome"/>
</dbReference>
<dbReference type="OrthoDB" id="5420152at2"/>
<gene>
    <name evidence="3" type="ORF">FDP22_01300</name>
</gene>
<dbReference type="KEGG" id="ppru:FDP22_01300"/>
<sequence>MPLRRKLRMAGVAALAAASPVPLLTLTAGTGHAATPGGADAVAPHAGAARGPSGPAVAVPMAAAPSVAPAPGDAAGATGAMVAALSVAGAAPAMAPVPGDASGAPGAMAAALSVVGAAPAMAPARGDAAGTPGATDAAPVGEGPFPGRAAAGGAPAAAGGGRGADGVAIPAMASAAPASGEGVRAWLCLTETRGQGREIARLPLGPGGDFSLSFIHSVSRTPVVDFYRVEGGEIVQTSEVFQAHGAGLPSIAGDIDATGWRHEDGRFILDMNRRTGPIPLRIQAQFENTLHVAGTDLPLAELGHGALTLAPCDEETPH</sequence>
<reference evidence="3 4" key="1">
    <citation type="submission" date="2019-06" db="EMBL/GenBank/DDBJ databases">
        <title>Genome sequence of Rhodobacteraceae bacterium D4M1.</title>
        <authorList>
            <person name="Cao J."/>
        </authorList>
    </citation>
    <scope>NUCLEOTIDE SEQUENCE [LARGE SCALE GENOMIC DNA]</scope>
    <source>
        <strain evidence="3 4">D4M1</strain>
    </source>
</reference>
<keyword evidence="4" id="KW-1185">Reference proteome</keyword>